<sequence>MSLDHNEFLQLSRIADFTRRSDPELVRRLAAPMGPRRRLCAARASSITLAVCVLLGLAGLVTGATAIAVVGGLALLVIYPLLLIVAKERPHHRTTGPDGK</sequence>
<evidence type="ECO:0000313" key="2">
    <source>
        <dbReference type="EMBL" id="MCH6166747.1"/>
    </source>
</evidence>
<keyword evidence="3" id="KW-1185">Reference proteome</keyword>
<dbReference type="Pfam" id="PF11239">
    <property type="entry name" value="DUF3040"/>
    <property type="match status" value="1"/>
</dbReference>
<keyword evidence="1" id="KW-0812">Transmembrane</keyword>
<evidence type="ECO:0000256" key="1">
    <source>
        <dbReference type="SAM" id="Phobius"/>
    </source>
</evidence>
<dbReference type="InterPro" id="IPR021401">
    <property type="entry name" value="DUF3040"/>
</dbReference>
<reference evidence="2 3" key="1">
    <citation type="submission" date="2022-03" db="EMBL/GenBank/DDBJ databases">
        <title>Pseudonocardia alaer sp. nov., a novel actinomycete isolated from reed forest soil.</title>
        <authorList>
            <person name="Wang L."/>
        </authorList>
    </citation>
    <scope>NUCLEOTIDE SEQUENCE [LARGE SCALE GENOMIC DNA]</scope>
    <source>
        <strain evidence="2 3">Y-16303</strain>
    </source>
</reference>
<keyword evidence="1" id="KW-0472">Membrane</keyword>
<organism evidence="2 3">
    <name type="scientific">Pseudonocardia alaniniphila</name>
    <dbReference type="NCBI Taxonomy" id="75291"/>
    <lineage>
        <taxon>Bacteria</taxon>
        <taxon>Bacillati</taxon>
        <taxon>Actinomycetota</taxon>
        <taxon>Actinomycetes</taxon>
        <taxon>Pseudonocardiales</taxon>
        <taxon>Pseudonocardiaceae</taxon>
        <taxon>Pseudonocardia</taxon>
    </lineage>
</organism>
<evidence type="ECO:0000313" key="3">
    <source>
        <dbReference type="Proteomes" id="UP001299970"/>
    </source>
</evidence>
<accession>A0ABS9TDZ9</accession>
<name>A0ABS9TDZ9_9PSEU</name>
<comment type="caution">
    <text evidence="2">The sequence shown here is derived from an EMBL/GenBank/DDBJ whole genome shotgun (WGS) entry which is preliminary data.</text>
</comment>
<dbReference type="EMBL" id="JAKXMK010000010">
    <property type="protein sequence ID" value="MCH6166747.1"/>
    <property type="molecule type" value="Genomic_DNA"/>
</dbReference>
<proteinExistence type="predicted"/>
<gene>
    <name evidence="2" type="ORF">MMF94_13750</name>
</gene>
<protein>
    <submittedName>
        <fullName evidence="2">DUF3040 domain-containing protein</fullName>
    </submittedName>
</protein>
<keyword evidence="1" id="KW-1133">Transmembrane helix</keyword>
<dbReference type="Proteomes" id="UP001299970">
    <property type="component" value="Unassembled WGS sequence"/>
</dbReference>
<dbReference type="RefSeq" id="WP_241036766.1">
    <property type="nucleotide sequence ID" value="NZ_BAAAJF010000039.1"/>
</dbReference>
<feature type="transmembrane region" description="Helical" evidence="1">
    <location>
        <begin position="40"/>
        <end position="60"/>
    </location>
</feature>
<feature type="transmembrane region" description="Helical" evidence="1">
    <location>
        <begin position="66"/>
        <end position="86"/>
    </location>
</feature>